<dbReference type="AlphaFoldDB" id="A0AAP0C1I7"/>
<reference evidence="1 2" key="1">
    <citation type="journal article" date="2022" name="Nat. Plants">
        <title>Genomes of leafy and leafless Platanthera orchids illuminate the evolution of mycoheterotrophy.</title>
        <authorList>
            <person name="Li M.H."/>
            <person name="Liu K.W."/>
            <person name="Li Z."/>
            <person name="Lu H.C."/>
            <person name="Ye Q.L."/>
            <person name="Zhang D."/>
            <person name="Wang J.Y."/>
            <person name="Li Y.F."/>
            <person name="Zhong Z.M."/>
            <person name="Liu X."/>
            <person name="Yu X."/>
            <person name="Liu D.K."/>
            <person name="Tu X.D."/>
            <person name="Liu B."/>
            <person name="Hao Y."/>
            <person name="Liao X.Y."/>
            <person name="Jiang Y.T."/>
            <person name="Sun W.H."/>
            <person name="Chen J."/>
            <person name="Chen Y.Q."/>
            <person name="Ai Y."/>
            <person name="Zhai J.W."/>
            <person name="Wu S.S."/>
            <person name="Zhou Z."/>
            <person name="Hsiao Y.Y."/>
            <person name="Wu W.L."/>
            <person name="Chen Y.Y."/>
            <person name="Lin Y.F."/>
            <person name="Hsu J.L."/>
            <person name="Li C.Y."/>
            <person name="Wang Z.W."/>
            <person name="Zhao X."/>
            <person name="Zhong W.Y."/>
            <person name="Ma X.K."/>
            <person name="Ma L."/>
            <person name="Huang J."/>
            <person name="Chen G.Z."/>
            <person name="Huang M.Z."/>
            <person name="Huang L."/>
            <person name="Peng D.H."/>
            <person name="Luo Y.B."/>
            <person name="Zou S.Q."/>
            <person name="Chen S.P."/>
            <person name="Lan S."/>
            <person name="Tsai W.C."/>
            <person name="Van de Peer Y."/>
            <person name="Liu Z.J."/>
        </authorList>
    </citation>
    <scope>NUCLEOTIDE SEQUENCE [LARGE SCALE GENOMIC DNA]</scope>
    <source>
        <strain evidence="1">Lor287</strain>
    </source>
</reference>
<name>A0AAP0C1I7_9ASPA</name>
<accession>A0AAP0C1I7</accession>
<dbReference type="EMBL" id="JBBWWQ010000002">
    <property type="protein sequence ID" value="KAK8954962.1"/>
    <property type="molecule type" value="Genomic_DNA"/>
</dbReference>
<sequence length="51" mass="5434">MIYGSTRATHFDQLDKILTGYEITGARSSGLFMGILSIAAGSLFKITAVPL</sequence>
<organism evidence="1 2">
    <name type="scientific">Platanthera zijinensis</name>
    <dbReference type="NCBI Taxonomy" id="2320716"/>
    <lineage>
        <taxon>Eukaryota</taxon>
        <taxon>Viridiplantae</taxon>
        <taxon>Streptophyta</taxon>
        <taxon>Embryophyta</taxon>
        <taxon>Tracheophyta</taxon>
        <taxon>Spermatophyta</taxon>
        <taxon>Magnoliopsida</taxon>
        <taxon>Liliopsida</taxon>
        <taxon>Asparagales</taxon>
        <taxon>Orchidaceae</taxon>
        <taxon>Orchidoideae</taxon>
        <taxon>Orchideae</taxon>
        <taxon>Orchidinae</taxon>
        <taxon>Platanthera</taxon>
    </lineage>
</organism>
<dbReference type="Proteomes" id="UP001418222">
    <property type="component" value="Unassembled WGS sequence"/>
</dbReference>
<protein>
    <submittedName>
        <fullName evidence="1">NADH-ubiquinone oxidoreductase chain 2</fullName>
    </submittedName>
</protein>
<gene>
    <name evidence="1" type="primary">ND2</name>
    <name evidence="1" type="ORF">KSP39_PZI002199</name>
</gene>
<comment type="caution">
    <text evidence="1">The sequence shown here is derived from an EMBL/GenBank/DDBJ whole genome shotgun (WGS) entry which is preliminary data.</text>
</comment>
<evidence type="ECO:0000313" key="1">
    <source>
        <dbReference type="EMBL" id="KAK8954962.1"/>
    </source>
</evidence>
<keyword evidence="2" id="KW-1185">Reference proteome</keyword>
<proteinExistence type="predicted"/>
<evidence type="ECO:0000313" key="2">
    <source>
        <dbReference type="Proteomes" id="UP001418222"/>
    </source>
</evidence>